<proteinExistence type="predicted"/>
<name>A0A7G5IJ93_9SPHN</name>
<evidence type="ECO:0000313" key="3">
    <source>
        <dbReference type="Proteomes" id="UP000515292"/>
    </source>
</evidence>
<dbReference type="Pfam" id="PF01850">
    <property type="entry name" value="PIN"/>
    <property type="match status" value="1"/>
</dbReference>
<dbReference type="SUPFAM" id="SSF88723">
    <property type="entry name" value="PIN domain-like"/>
    <property type="match status" value="1"/>
</dbReference>
<dbReference type="CDD" id="cd18683">
    <property type="entry name" value="PIN_VapC-like"/>
    <property type="match status" value="1"/>
</dbReference>
<dbReference type="EMBL" id="CP059851">
    <property type="protein sequence ID" value="QMW23435.1"/>
    <property type="molecule type" value="Genomic_DNA"/>
</dbReference>
<dbReference type="RefSeq" id="WP_182297258.1">
    <property type="nucleotide sequence ID" value="NZ_CP059851.1"/>
</dbReference>
<accession>A0A7G5IJ93</accession>
<evidence type="ECO:0000259" key="1">
    <source>
        <dbReference type="Pfam" id="PF01850"/>
    </source>
</evidence>
<dbReference type="Gene3D" id="3.40.50.1010">
    <property type="entry name" value="5'-nuclease"/>
    <property type="match status" value="1"/>
</dbReference>
<gene>
    <name evidence="2" type="ORF">H3309_02720</name>
</gene>
<dbReference type="InterPro" id="IPR002716">
    <property type="entry name" value="PIN_dom"/>
</dbReference>
<dbReference type="Proteomes" id="UP000515292">
    <property type="component" value="Chromosome"/>
</dbReference>
<feature type="domain" description="PIN" evidence="1">
    <location>
        <begin position="3"/>
        <end position="122"/>
    </location>
</feature>
<dbReference type="KEGG" id="sand:H3309_02720"/>
<reference evidence="2 3" key="1">
    <citation type="submission" date="2020-07" db="EMBL/GenBank/DDBJ databases">
        <title>Complete genome sequence for Sandaracinobacter sp. M6.</title>
        <authorList>
            <person name="Tang Y."/>
            <person name="Liu Q."/>
            <person name="Guo Z."/>
            <person name="Lei P."/>
            <person name="Huang B."/>
        </authorList>
    </citation>
    <scope>NUCLEOTIDE SEQUENCE [LARGE SCALE GENOMIC DNA]</scope>
    <source>
        <strain evidence="2 3">M6</strain>
    </source>
</reference>
<organism evidence="2 3">
    <name type="scientific">Sandaracinobacteroides saxicola</name>
    <dbReference type="NCBI Taxonomy" id="2759707"/>
    <lineage>
        <taxon>Bacteria</taxon>
        <taxon>Pseudomonadati</taxon>
        <taxon>Pseudomonadota</taxon>
        <taxon>Alphaproteobacteria</taxon>
        <taxon>Sphingomonadales</taxon>
        <taxon>Sphingosinicellaceae</taxon>
        <taxon>Sandaracinobacteroides</taxon>
    </lineage>
</organism>
<dbReference type="AlphaFoldDB" id="A0A7G5IJ93"/>
<keyword evidence="3" id="KW-1185">Reference proteome</keyword>
<evidence type="ECO:0000313" key="2">
    <source>
        <dbReference type="EMBL" id="QMW23435.1"/>
    </source>
</evidence>
<sequence length="129" mass="13889">MIAIDTNVLLRYIVQDDPAQAVVAAEVMEARLSPATPGFVGLVVLAELWCSLVNSYDVPKGRVRGIIVQLMATRDIRVEAPDVVRAALADEATDFADALVHHSGRAAGCAETVTFDRRFARQEGVRLAG</sequence>
<protein>
    <submittedName>
        <fullName evidence="2">Type II toxin-antitoxin system VapC family toxin</fullName>
    </submittedName>
</protein>
<dbReference type="InterPro" id="IPR029060">
    <property type="entry name" value="PIN-like_dom_sf"/>
</dbReference>